<dbReference type="Pfam" id="PF01261">
    <property type="entry name" value="AP_endonuc_2"/>
    <property type="match status" value="1"/>
</dbReference>
<dbReference type="InterPro" id="IPR050312">
    <property type="entry name" value="IolE/XylAMocC-like"/>
</dbReference>
<evidence type="ECO:0000313" key="4">
    <source>
        <dbReference type="Proteomes" id="UP000501802"/>
    </source>
</evidence>
<feature type="domain" description="Xylose isomerase-like TIM barrel" evidence="2">
    <location>
        <begin position="144"/>
        <end position="275"/>
    </location>
</feature>
<name>A0A6G9AQB7_9BACT</name>
<dbReference type="KEGG" id="spib:G8759_19285"/>
<dbReference type="SUPFAM" id="SSF51658">
    <property type="entry name" value="Xylose isomerase-like"/>
    <property type="match status" value="1"/>
</dbReference>
<protein>
    <submittedName>
        <fullName evidence="3">TIM barrel protein</fullName>
    </submittedName>
</protein>
<accession>A0A6G9AQB7</accession>
<dbReference type="AlphaFoldDB" id="A0A6G9AQB7"/>
<evidence type="ECO:0000256" key="1">
    <source>
        <dbReference type="SAM" id="SignalP"/>
    </source>
</evidence>
<sequence length="286" mass="31642">MTTRRSFLKSAGGSAALATMSPAAIASVNRVEANKAPGEDLFKLGMAGYTFVNFNLDQSLEMMKKTDVHYLCIKDFHLPLTSTPEQITAFHEKLAKSGVTGYAVGPIYMITTQEVDNAFAYAKRVGVKLIIGVPNTELLPYVDKKVKEYDFRYAIHNHGPDIALYPNAVSIYSAIKDLDPRIGFCFDMGHDRRNGDDPVADLQTYAKRIFDIHLKNVTAASKEGKTCELGRGVIDIPAFVEMLRKVKYEGSCSLEYEKDMKDPLAGIAESVGYFKGVCDASRKRKS</sequence>
<dbReference type="Gene3D" id="3.20.20.150">
    <property type="entry name" value="Divalent-metal-dependent TIM barrel enzymes"/>
    <property type="match status" value="1"/>
</dbReference>
<organism evidence="3 4">
    <name type="scientific">Spirosoma aureum</name>
    <dbReference type="NCBI Taxonomy" id="2692134"/>
    <lineage>
        <taxon>Bacteria</taxon>
        <taxon>Pseudomonadati</taxon>
        <taxon>Bacteroidota</taxon>
        <taxon>Cytophagia</taxon>
        <taxon>Cytophagales</taxon>
        <taxon>Cytophagaceae</taxon>
        <taxon>Spirosoma</taxon>
    </lineage>
</organism>
<dbReference type="Proteomes" id="UP000501802">
    <property type="component" value="Chromosome"/>
</dbReference>
<dbReference type="EMBL" id="CP050063">
    <property type="protein sequence ID" value="QIP14600.1"/>
    <property type="molecule type" value="Genomic_DNA"/>
</dbReference>
<reference evidence="3 4" key="1">
    <citation type="submission" date="2020-03" db="EMBL/GenBank/DDBJ databases">
        <authorList>
            <person name="Kim M.K."/>
        </authorList>
    </citation>
    <scope>NUCLEOTIDE SEQUENCE [LARGE SCALE GENOMIC DNA]</scope>
    <source>
        <strain evidence="3 4">BT328</strain>
    </source>
</reference>
<evidence type="ECO:0000259" key="2">
    <source>
        <dbReference type="Pfam" id="PF01261"/>
    </source>
</evidence>
<proteinExistence type="predicted"/>
<dbReference type="InterPro" id="IPR006311">
    <property type="entry name" value="TAT_signal"/>
</dbReference>
<dbReference type="RefSeq" id="WP_167210989.1">
    <property type="nucleotide sequence ID" value="NZ_CP050063.1"/>
</dbReference>
<dbReference type="InterPro" id="IPR013022">
    <property type="entry name" value="Xyl_isomerase-like_TIM-brl"/>
</dbReference>
<feature type="chain" id="PRO_5026204476" evidence="1">
    <location>
        <begin position="27"/>
        <end position="286"/>
    </location>
</feature>
<feature type="signal peptide" evidence="1">
    <location>
        <begin position="1"/>
        <end position="26"/>
    </location>
</feature>
<dbReference type="PANTHER" id="PTHR12110">
    <property type="entry name" value="HYDROXYPYRUVATE ISOMERASE"/>
    <property type="match status" value="1"/>
</dbReference>
<dbReference type="PROSITE" id="PS51318">
    <property type="entry name" value="TAT"/>
    <property type="match status" value="1"/>
</dbReference>
<gene>
    <name evidence="3" type="ORF">G8759_19285</name>
</gene>
<dbReference type="PANTHER" id="PTHR12110:SF41">
    <property type="entry name" value="INOSOSE DEHYDRATASE"/>
    <property type="match status" value="1"/>
</dbReference>
<keyword evidence="1" id="KW-0732">Signal</keyword>
<keyword evidence="4" id="KW-1185">Reference proteome</keyword>
<dbReference type="InterPro" id="IPR036237">
    <property type="entry name" value="Xyl_isomerase-like_sf"/>
</dbReference>
<evidence type="ECO:0000313" key="3">
    <source>
        <dbReference type="EMBL" id="QIP14600.1"/>
    </source>
</evidence>